<evidence type="ECO:0008006" key="3">
    <source>
        <dbReference type="Google" id="ProtNLM"/>
    </source>
</evidence>
<evidence type="ECO:0000313" key="1">
    <source>
        <dbReference type="EMBL" id="VEI30637.1"/>
    </source>
</evidence>
<name>A0A3S4VTL3_HAEPA</name>
<sequence length="606" mass="71973">MKFRNLHKFQNLENSKNFIFFYQLLEEMLFDYTLDTYKPSILNLHSLIEEAFEVINEIEKGNIKSPNIIHVLDELVTNLEKDKIANEMISISRKEINSILKKPKKRENHGVIKNTLAIVYNLVNKTKYKKNLELEIINLLQEKEERFKDIRSITRSYVTFLIYKGYNPNYIRKEVLDFFENGEKFKEVNNINELFERFNLKFNTYEVFFVADKTLSMCILESEKDDSFIFEHQKENLPTKILQDRNFMKIGDNEKFYSIKKEDIDPFSVRENTEKTISVLSNLINIFHHKKDIKWQNKFIVVDAESNLIVVNKPVKSMHKCIDLPENKARFKLQDFLMSFQLRGESFSKFINSVRLHSIAIHTDSHENQLLNLWVSLESLIPADTKENDESNIEHIVDSIIPFLNMHYLRVLLDKLLKDLIRWNFHITKGILKNIDGDDFTARLINLLSNDKYLDKFNDLIQKTKDFYLLNDRLNYFKDLLSSKKKICLMISNHTERLKWQIRRIYRARNIIVHTGNTPTYTSILIEHIHSYLDIILSTLIQLSSKDKINSVGQGFQYIRLVYNDFSNFLGIKNEKNENKKETKPQSIENDKPESKEIYKIVKYLN</sequence>
<gene>
    <name evidence="1" type="ORF">NCTC10665_00970</name>
</gene>
<protein>
    <recommendedName>
        <fullName evidence="3">Apea-like HEPN domain-containing protein</fullName>
    </recommendedName>
</protein>
<proteinExistence type="predicted"/>
<reference evidence="1 2" key="1">
    <citation type="submission" date="2018-12" db="EMBL/GenBank/DDBJ databases">
        <authorList>
            <consortium name="Pathogen Informatics"/>
        </authorList>
    </citation>
    <scope>NUCLEOTIDE SEQUENCE [LARGE SCALE GENOMIC DNA]</scope>
    <source>
        <strain evidence="1 2">NCTC10665</strain>
    </source>
</reference>
<accession>A0A3S4VTL3</accession>
<dbReference type="AlphaFoldDB" id="A0A3S4VTL3"/>
<dbReference type="RefSeq" id="WP_126470574.1">
    <property type="nucleotide sequence ID" value="NZ_LR134481.1"/>
</dbReference>
<organism evidence="1 2">
    <name type="scientific">Haemophilus parainfluenzae</name>
    <dbReference type="NCBI Taxonomy" id="729"/>
    <lineage>
        <taxon>Bacteria</taxon>
        <taxon>Pseudomonadati</taxon>
        <taxon>Pseudomonadota</taxon>
        <taxon>Gammaproteobacteria</taxon>
        <taxon>Pasteurellales</taxon>
        <taxon>Pasteurellaceae</taxon>
        <taxon>Haemophilus</taxon>
    </lineage>
</organism>
<dbReference type="EMBL" id="LR134481">
    <property type="protein sequence ID" value="VEI30637.1"/>
    <property type="molecule type" value="Genomic_DNA"/>
</dbReference>
<dbReference type="Proteomes" id="UP000268879">
    <property type="component" value="Chromosome"/>
</dbReference>
<evidence type="ECO:0000313" key="2">
    <source>
        <dbReference type="Proteomes" id="UP000268879"/>
    </source>
</evidence>